<accession>A0A9D5HUT7</accession>
<feature type="compositionally biased region" description="Polar residues" evidence="1">
    <location>
        <begin position="73"/>
        <end position="87"/>
    </location>
</feature>
<dbReference type="Proteomes" id="UP001067231">
    <property type="component" value="Unassembled WGS sequence"/>
</dbReference>
<reference evidence="2" key="1">
    <citation type="submission" date="2022-10" db="EMBL/GenBank/DDBJ databases">
        <title>Adaptive evolution leads to modifications in subtelomeric GC content in a zoonotic Cryptosporidium species.</title>
        <authorList>
            <person name="Li J."/>
            <person name="Feng Y."/>
            <person name="Xiao L."/>
        </authorList>
    </citation>
    <scope>NUCLEOTIDE SEQUENCE</scope>
    <source>
        <strain evidence="2">33844</strain>
    </source>
</reference>
<protein>
    <submittedName>
        <fullName evidence="2">Uncharacterized protein</fullName>
    </submittedName>
</protein>
<evidence type="ECO:0000256" key="1">
    <source>
        <dbReference type="SAM" id="MobiDB-lite"/>
    </source>
</evidence>
<comment type="caution">
    <text evidence="2">The sequence shown here is derived from an EMBL/GenBank/DDBJ whole genome shotgun (WGS) entry which is preliminary data.</text>
</comment>
<evidence type="ECO:0000313" key="2">
    <source>
        <dbReference type="EMBL" id="KAJ1605592.1"/>
    </source>
</evidence>
<gene>
    <name evidence="2" type="ORF">OJ253_3090</name>
</gene>
<organism evidence="2">
    <name type="scientific">Cryptosporidium canis</name>
    <dbReference type="NCBI Taxonomy" id="195482"/>
    <lineage>
        <taxon>Eukaryota</taxon>
        <taxon>Sar</taxon>
        <taxon>Alveolata</taxon>
        <taxon>Apicomplexa</taxon>
        <taxon>Conoidasida</taxon>
        <taxon>Coccidia</taxon>
        <taxon>Eucoccidiorida</taxon>
        <taxon>Eimeriorina</taxon>
        <taxon>Cryptosporidiidae</taxon>
        <taxon>Cryptosporidium</taxon>
    </lineage>
</organism>
<feature type="non-terminal residue" evidence="2">
    <location>
        <position position="1"/>
    </location>
</feature>
<dbReference type="EMBL" id="JAPCXC010000094">
    <property type="protein sequence ID" value="KAJ1605592.1"/>
    <property type="molecule type" value="Genomic_DNA"/>
</dbReference>
<dbReference type="AlphaFoldDB" id="A0A9D5HUT7"/>
<feature type="non-terminal residue" evidence="2">
    <location>
        <position position="169"/>
    </location>
</feature>
<proteinExistence type="predicted"/>
<sequence length="169" mass="18908">KQENKKQKLLKQQKKEASNNGLKDNVKPSNEGKEQKKQDKKKTKAEKELKENEEGESSSCSSKKKSKKTKTTQTQGPELVSVSTQTEDVIVLPVPREVEVTSDIEDNGYEYSNQIYHEDDIVIVNEVSDDDSLNKVNEVYNPEVEVVSLSPSVTPVEYIPSSTSTTTTT</sequence>
<feature type="region of interest" description="Disordered" evidence="1">
    <location>
        <begin position="1"/>
        <end position="87"/>
    </location>
</feature>
<name>A0A9D5HUT7_9CRYT</name>
<feature type="compositionally biased region" description="Basic and acidic residues" evidence="1">
    <location>
        <begin position="24"/>
        <end position="37"/>
    </location>
</feature>